<evidence type="ECO:0000313" key="2">
    <source>
        <dbReference type="Proteomes" id="UP000199470"/>
    </source>
</evidence>
<reference evidence="1 2" key="1">
    <citation type="submission" date="2016-10" db="EMBL/GenBank/DDBJ databases">
        <authorList>
            <person name="de Groot N.N."/>
        </authorList>
    </citation>
    <scope>NUCLEOTIDE SEQUENCE [LARGE SCALE GENOMIC DNA]</scope>
    <source>
        <strain evidence="1 2">ATCC 43154</strain>
    </source>
</reference>
<dbReference type="AlphaFoldDB" id="A0A1I4ULB9"/>
<protein>
    <recommendedName>
        <fullName evidence="3">Phage protein, HK97 gp10 family</fullName>
    </recommendedName>
</protein>
<name>A0A1I4ULB9_9BURK</name>
<dbReference type="Proteomes" id="UP000199470">
    <property type="component" value="Unassembled WGS sequence"/>
</dbReference>
<dbReference type="EMBL" id="FOTW01000043">
    <property type="protein sequence ID" value="SFM89493.1"/>
    <property type="molecule type" value="Genomic_DNA"/>
</dbReference>
<sequence>MAMRTRLDWNGPTVTARQHSGAVAGLRQAAEHILGASRQLVPLEEGTLERSGVASVDENDLTAAVSYDTVYAVRQHEELTWKHDAGRSAKYLERPMTSERDTVADLVAAEIRRSLS</sequence>
<dbReference type="OrthoDB" id="1954318at2"/>
<dbReference type="STRING" id="758825.SAMN02982985_05701"/>
<evidence type="ECO:0000313" key="1">
    <source>
        <dbReference type="EMBL" id="SFM89493.1"/>
    </source>
</evidence>
<proteinExistence type="predicted"/>
<organism evidence="1 2">
    <name type="scientific">Rugamonas rubra</name>
    <dbReference type="NCBI Taxonomy" id="758825"/>
    <lineage>
        <taxon>Bacteria</taxon>
        <taxon>Pseudomonadati</taxon>
        <taxon>Pseudomonadota</taxon>
        <taxon>Betaproteobacteria</taxon>
        <taxon>Burkholderiales</taxon>
        <taxon>Oxalobacteraceae</taxon>
        <taxon>Telluria group</taxon>
        <taxon>Rugamonas</taxon>
    </lineage>
</organism>
<keyword evidence="2" id="KW-1185">Reference proteome</keyword>
<gene>
    <name evidence="1" type="ORF">SAMN02982985_05701</name>
</gene>
<dbReference type="RefSeq" id="WP_093357070.1">
    <property type="nucleotide sequence ID" value="NZ_FOTW01000043.1"/>
</dbReference>
<evidence type="ECO:0008006" key="3">
    <source>
        <dbReference type="Google" id="ProtNLM"/>
    </source>
</evidence>
<accession>A0A1I4ULB9</accession>